<reference evidence="3 4" key="1">
    <citation type="journal article" date="2018" name="Nat. Ecol. Evol.">
        <title>Pezizomycetes genomes reveal the molecular basis of ectomycorrhizal truffle lifestyle.</title>
        <authorList>
            <person name="Murat C."/>
            <person name="Payen T."/>
            <person name="Noel B."/>
            <person name="Kuo A."/>
            <person name="Morin E."/>
            <person name="Chen J."/>
            <person name="Kohler A."/>
            <person name="Krizsan K."/>
            <person name="Balestrini R."/>
            <person name="Da Silva C."/>
            <person name="Montanini B."/>
            <person name="Hainaut M."/>
            <person name="Levati E."/>
            <person name="Barry K.W."/>
            <person name="Belfiori B."/>
            <person name="Cichocki N."/>
            <person name="Clum A."/>
            <person name="Dockter R.B."/>
            <person name="Fauchery L."/>
            <person name="Guy J."/>
            <person name="Iotti M."/>
            <person name="Le Tacon F."/>
            <person name="Lindquist E.A."/>
            <person name="Lipzen A."/>
            <person name="Malagnac F."/>
            <person name="Mello A."/>
            <person name="Molinier V."/>
            <person name="Miyauchi S."/>
            <person name="Poulain J."/>
            <person name="Riccioni C."/>
            <person name="Rubini A."/>
            <person name="Sitrit Y."/>
            <person name="Splivallo R."/>
            <person name="Traeger S."/>
            <person name="Wang M."/>
            <person name="Zifcakova L."/>
            <person name="Wipf D."/>
            <person name="Zambonelli A."/>
            <person name="Paolocci F."/>
            <person name="Nowrousian M."/>
            <person name="Ottonello S."/>
            <person name="Baldrian P."/>
            <person name="Spatafora J.W."/>
            <person name="Henrissat B."/>
            <person name="Nagy L.G."/>
            <person name="Aury J.M."/>
            <person name="Wincker P."/>
            <person name="Grigoriev I.V."/>
            <person name="Bonfante P."/>
            <person name="Martin F.M."/>
        </authorList>
    </citation>
    <scope>NUCLEOTIDE SEQUENCE [LARGE SCALE GENOMIC DNA]</scope>
    <source>
        <strain evidence="3 4">120613-1</strain>
    </source>
</reference>
<keyword evidence="4" id="KW-1185">Reference proteome</keyword>
<dbReference type="Proteomes" id="UP000276215">
    <property type="component" value="Unassembled WGS sequence"/>
</dbReference>
<gene>
    <name evidence="3" type="ORF">L873DRAFT_1848732</name>
</gene>
<proteinExistence type="predicted"/>
<evidence type="ECO:0000256" key="1">
    <source>
        <dbReference type="SAM" id="Coils"/>
    </source>
</evidence>
<protein>
    <submittedName>
        <fullName evidence="3">Uncharacterized protein</fullName>
    </submittedName>
</protein>
<dbReference type="AlphaFoldDB" id="A0A3N4IXM5"/>
<feature type="compositionally biased region" description="Basic and acidic residues" evidence="2">
    <location>
        <begin position="296"/>
        <end position="308"/>
    </location>
</feature>
<evidence type="ECO:0000313" key="3">
    <source>
        <dbReference type="EMBL" id="RPA90595.1"/>
    </source>
</evidence>
<feature type="coiled-coil region" evidence="1">
    <location>
        <begin position="125"/>
        <end position="187"/>
    </location>
</feature>
<feature type="region of interest" description="Disordered" evidence="2">
    <location>
        <begin position="13"/>
        <end position="48"/>
    </location>
</feature>
<evidence type="ECO:0000313" key="4">
    <source>
        <dbReference type="Proteomes" id="UP000276215"/>
    </source>
</evidence>
<feature type="region of interest" description="Disordered" evidence="2">
    <location>
        <begin position="195"/>
        <end position="230"/>
    </location>
</feature>
<name>A0A3N4IXM5_9PEZI</name>
<sequence>MMISASGKVAQARCQQQISARRGPPATRTTRNPRISTSGPGPFAPSPLDLLPREVPAPKIPPIALRISARPGLVLECLYLRQEILTTTDDSKKARCVNKLTHHAFTAFDNLEKEDDISYQCLHDLEKSDAKIKALKDDLAKKTDSLSTISESLKAEKILTAKTSAELKEMEEKLKAKEQELAKVKRWALESIHNPFDGPITHPTRSQSSASADTSSDEITPLVTRPNSPEDQMAYAELRMSLEEVAERYRLEEENNVLLEVCTSMVDQLGQLNQHLAEKEMTRLAQLGGFSVPHPHWSDEEERPRRVSPESLPLPIGHERACRRQAQHS</sequence>
<evidence type="ECO:0000256" key="2">
    <source>
        <dbReference type="SAM" id="MobiDB-lite"/>
    </source>
</evidence>
<keyword evidence="1" id="KW-0175">Coiled coil</keyword>
<organism evidence="3 4">
    <name type="scientific">Choiromyces venosus 120613-1</name>
    <dbReference type="NCBI Taxonomy" id="1336337"/>
    <lineage>
        <taxon>Eukaryota</taxon>
        <taxon>Fungi</taxon>
        <taxon>Dikarya</taxon>
        <taxon>Ascomycota</taxon>
        <taxon>Pezizomycotina</taxon>
        <taxon>Pezizomycetes</taxon>
        <taxon>Pezizales</taxon>
        <taxon>Tuberaceae</taxon>
        <taxon>Choiromyces</taxon>
    </lineage>
</organism>
<dbReference type="EMBL" id="ML120519">
    <property type="protein sequence ID" value="RPA90595.1"/>
    <property type="molecule type" value="Genomic_DNA"/>
</dbReference>
<feature type="region of interest" description="Disordered" evidence="2">
    <location>
        <begin position="292"/>
        <end position="329"/>
    </location>
</feature>
<accession>A0A3N4IXM5</accession>
<feature type="compositionally biased region" description="Low complexity" evidence="2">
    <location>
        <begin position="21"/>
        <end position="34"/>
    </location>
</feature>